<dbReference type="SMART" id="SM01260">
    <property type="entry name" value="LANC_like"/>
    <property type="match status" value="1"/>
</dbReference>
<accession>A0A5C4QXW6</accession>
<gene>
    <name evidence="2" type="primary">lanM</name>
    <name evidence="2" type="ORF">FHG89_05155</name>
</gene>
<dbReference type="Pfam" id="PF05147">
    <property type="entry name" value="LANC_like"/>
    <property type="match status" value="1"/>
</dbReference>
<dbReference type="EMBL" id="VDFY01000093">
    <property type="protein sequence ID" value="TNH30907.1"/>
    <property type="molecule type" value="Genomic_DNA"/>
</dbReference>
<keyword evidence="3" id="KW-1185">Reference proteome</keyword>
<dbReference type="AlphaFoldDB" id="A0A5C4QXW6"/>
<protein>
    <submittedName>
        <fullName evidence="2">Type 2 lantipeptide synthetase LanM</fullName>
    </submittedName>
</protein>
<dbReference type="GO" id="GO:0031179">
    <property type="term" value="P:peptide modification"/>
    <property type="evidence" value="ECO:0007669"/>
    <property type="project" value="InterPro"/>
</dbReference>
<evidence type="ECO:0000259" key="1">
    <source>
        <dbReference type="Pfam" id="PF13575"/>
    </source>
</evidence>
<dbReference type="CDD" id="cd04792">
    <property type="entry name" value="LanM-like"/>
    <property type="match status" value="1"/>
</dbReference>
<dbReference type="NCBIfam" id="TIGR03897">
    <property type="entry name" value="lanti_2_LanM"/>
    <property type="match status" value="1"/>
</dbReference>
<organism evidence="2 3">
    <name type="scientific">Micromonospora orduensis</name>
    <dbReference type="NCBI Taxonomy" id="1420891"/>
    <lineage>
        <taxon>Bacteria</taxon>
        <taxon>Bacillati</taxon>
        <taxon>Actinomycetota</taxon>
        <taxon>Actinomycetes</taxon>
        <taxon>Micromonosporales</taxon>
        <taxon>Micromonosporaceae</taxon>
        <taxon>Micromonospora</taxon>
    </lineage>
</organism>
<feature type="domain" description="Lantibiotic biosynthesis protein dehydration" evidence="1">
    <location>
        <begin position="223"/>
        <end position="590"/>
    </location>
</feature>
<dbReference type="Pfam" id="PF13575">
    <property type="entry name" value="DUF4135"/>
    <property type="match status" value="1"/>
</dbReference>
<dbReference type="InterPro" id="IPR007822">
    <property type="entry name" value="LANC-like"/>
</dbReference>
<dbReference type="InterPro" id="IPR025410">
    <property type="entry name" value="Lant_dehyd"/>
</dbReference>
<dbReference type="Proteomes" id="UP000306145">
    <property type="component" value="Unassembled WGS sequence"/>
</dbReference>
<dbReference type="SUPFAM" id="SSF158745">
    <property type="entry name" value="LanC-like"/>
    <property type="match status" value="1"/>
</dbReference>
<dbReference type="Gene3D" id="1.50.10.20">
    <property type="match status" value="1"/>
</dbReference>
<dbReference type="OrthoDB" id="9148343at2"/>
<evidence type="ECO:0000313" key="3">
    <source>
        <dbReference type="Proteomes" id="UP000306145"/>
    </source>
</evidence>
<dbReference type="InterPro" id="IPR017146">
    <property type="entry name" value="Lanti_2_LanM"/>
</dbReference>
<name>A0A5C4QXW6_9ACTN</name>
<reference evidence="2 3" key="1">
    <citation type="submission" date="2019-06" db="EMBL/GenBank/DDBJ databases">
        <title>Micromonospora ordensis sp. nov., isolated from deep marine sediment.</title>
        <authorList>
            <person name="Veyisoglu A."/>
            <person name="Carro L."/>
            <person name="Klenk H.-P."/>
            <person name="Sahin N."/>
        </authorList>
    </citation>
    <scope>NUCLEOTIDE SEQUENCE [LARGE SCALE GENOMIC DNA]</scope>
    <source>
        <strain evidence="2 3">S2509</strain>
    </source>
</reference>
<dbReference type="RefSeq" id="WP_139583180.1">
    <property type="nucleotide sequence ID" value="NZ_VDFY01000093.1"/>
</dbReference>
<dbReference type="PRINTS" id="PR01950">
    <property type="entry name" value="LANCSUPER"/>
</dbReference>
<evidence type="ECO:0000313" key="2">
    <source>
        <dbReference type="EMBL" id="TNH30907.1"/>
    </source>
</evidence>
<sequence>MNTTDADGPPSLAPAESPRLRRGWWARGLALHERVTAGGGTDPVDTGRLGHARRRLDLWRADRGAELNVRLGELGVDEDRLLTFLAEEDGHLAARVDPPPWAVLIESAVRAAAPPPSVPVPADWRTAFALPLRPLVDQARARFRRDAGPVTDAQVDLGALDAALGATLERQLAALAARTFVEELHRRRTAGLLPGADSRARFVGFVRQLATPAGLAALFTDLPVLARLLGQATAHATDAMLELLARYTADRDRLVDNLLGGVDPGPLVAVDDRRGDPHRAGRTTTVVQFADGRRLVYKPRDLTHDGRLAAFVSWMNRMVPTVGMRTAACLVRPEYGWTEFVIAAPLADTDGADRFYRRQGALLALAHALNTTDLHYENVIASGEDPVAIDVETLFSPSWRPATQSGDPAADLLAASVHRTALLPLIVVGDQGIMDLSGAGGDEGRQSPVRRIDWADPGTDQMRLVRRASAFDGASNRPRLGDRVIDPEDHEAAMLEGFRLGYEAIEAHRGEFAQLVKASSAMTVRLVVRPTWAYRTLLDESTHPSLLRDGLDRDRFLGQLCGRTTLPGDPLFARHEIVALWRGDVPYFHARADSPHLAADGEPTTVPLYRSGVDAALDRITGLGEADRQDQEWVITASLATRRPLGAHGDMAPMPGPSHGTAAPPERLVSAACAIADQIVARGAPGRDRVNWLGLELVDDRQWLLLPMGAGLANGYLGVALFLGQLAHISGVARYGDVARRAVAATPGLLRLLSDRPELVTAIGCGGLHGLGGLAYGLARLAVLLDDPEIGRWVDTAVELAEVAVAGSATDDWATGKAGCLAAMTSIHAELGLDRAAALARTCADQLAGTTAFDHPASPAGFADGTAGIAYALHRFVDVGGGSRQHGDAARKALRHARRTPTNSSGWCAGTAGLALALAGRHDAGTSPAADPDAPTHLVRRLADRPLSRDLSLCHGESGVGEALTVLAAGPAGPAAAAALRQRTTLLLNSLQWQTRYCGTPDGVLTPGLLTGLAGIGYGLLRSALAARIPSALLLEPTPQPTGTGWLSLTNPFTPRREEK</sequence>
<proteinExistence type="predicted"/>
<comment type="caution">
    <text evidence="2">The sequence shown here is derived from an EMBL/GenBank/DDBJ whole genome shotgun (WGS) entry which is preliminary data.</text>
</comment>
<dbReference type="PIRSF" id="PIRSF037228">
    <property type="entry name" value="Lant_mod_RumM"/>
    <property type="match status" value="1"/>
</dbReference>